<comment type="caution">
    <text evidence="1">The sequence shown here is derived from an EMBL/GenBank/DDBJ whole genome shotgun (WGS) entry which is preliminary data.</text>
</comment>
<dbReference type="EMBL" id="PHHA01000030">
    <property type="protein sequence ID" value="PJG84461.1"/>
    <property type="molecule type" value="Genomic_DNA"/>
</dbReference>
<dbReference type="AlphaFoldDB" id="A0A2M8RZY1"/>
<gene>
    <name evidence="1" type="ORF">CVP05_11200</name>
</gene>
<name>A0A2M8RZY1_9PAST</name>
<evidence type="ECO:0000313" key="2">
    <source>
        <dbReference type="Proteomes" id="UP000229329"/>
    </source>
</evidence>
<keyword evidence="2" id="KW-1185">Reference proteome</keyword>
<organism evidence="1 2">
    <name type="scientific">Conservatibacter flavescens</name>
    <dbReference type="NCBI Taxonomy" id="28161"/>
    <lineage>
        <taxon>Bacteria</taxon>
        <taxon>Pseudomonadati</taxon>
        <taxon>Pseudomonadota</taxon>
        <taxon>Gammaproteobacteria</taxon>
        <taxon>Pasteurellales</taxon>
        <taxon>Pasteurellaceae</taxon>
        <taxon>Conservatibacter</taxon>
    </lineage>
</organism>
<protein>
    <submittedName>
        <fullName evidence="1">Uncharacterized protein</fullName>
    </submittedName>
</protein>
<proteinExistence type="predicted"/>
<reference evidence="1 2" key="1">
    <citation type="submission" date="2017-11" db="EMBL/GenBank/DDBJ databases">
        <title>Reclassification of Bisgaard taxon 7 as Conservatibacter flavescens gen. nov., sp. nov.</title>
        <authorList>
            <person name="Christensen H."/>
        </authorList>
    </citation>
    <scope>NUCLEOTIDE SEQUENCE [LARGE SCALE GENOMIC DNA]</scope>
    <source>
        <strain evidence="1 2">7_4</strain>
    </source>
</reference>
<evidence type="ECO:0000313" key="1">
    <source>
        <dbReference type="EMBL" id="PJG84461.1"/>
    </source>
</evidence>
<accession>A0A2M8RZY1</accession>
<dbReference type="RefSeq" id="WP_100289656.1">
    <property type="nucleotide sequence ID" value="NZ_PHHA01000030.1"/>
</dbReference>
<dbReference type="Proteomes" id="UP000229329">
    <property type="component" value="Unassembled WGS sequence"/>
</dbReference>
<sequence>MFFFYENVILSLGYNKASNKSDVYCKNKESIKLISDNDSLQAVIYTYPDHRCDELEFNKKE</sequence>